<name>S0G4F4_9BACT</name>
<dbReference type="OrthoDB" id="5540998at2"/>
<dbReference type="Pfam" id="PF18870">
    <property type="entry name" value="HEPN_RES_NTD1"/>
    <property type="match status" value="1"/>
</dbReference>
<organism evidence="2 3">
    <name type="scientific">Desulfotignum phosphitoxidans DSM 13687</name>
    <dbReference type="NCBI Taxonomy" id="1286635"/>
    <lineage>
        <taxon>Bacteria</taxon>
        <taxon>Pseudomonadati</taxon>
        <taxon>Thermodesulfobacteriota</taxon>
        <taxon>Desulfobacteria</taxon>
        <taxon>Desulfobacterales</taxon>
        <taxon>Desulfobacteraceae</taxon>
        <taxon>Desulfotignum</taxon>
    </lineage>
</organism>
<dbReference type="InterPro" id="IPR014914">
    <property type="entry name" value="RES_dom"/>
</dbReference>
<evidence type="ECO:0000313" key="2">
    <source>
        <dbReference type="EMBL" id="EMS79197.1"/>
    </source>
</evidence>
<proteinExistence type="predicted"/>
<comment type="caution">
    <text evidence="2">The sequence shown here is derived from an EMBL/GenBank/DDBJ whole genome shotgun (WGS) entry which is preliminary data.</text>
</comment>
<dbReference type="RefSeq" id="WP_006966285.1">
    <property type="nucleotide sequence ID" value="NZ_APJX01000005.1"/>
</dbReference>
<gene>
    <name evidence="2" type="ORF">Dpo_5c01200</name>
</gene>
<dbReference type="EMBL" id="APJX01000005">
    <property type="protein sequence ID" value="EMS79197.1"/>
    <property type="molecule type" value="Genomic_DNA"/>
</dbReference>
<accession>S0G4F4</accession>
<dbReference type="SMART" id="SM00953">
    <property type="entry name" value="RES"/>
    <property type="match status" value="1"/>
</dbReference>
<dbReference type="InterPro" id="IPR041206">
    <property type="entry name" value="HEPN/RES_NTD1"/>
</dbReference>
<evidence type="ECO:0000259" key="1">
    <source>
        <dbReference type="SMART" id="SM00953"/>
    </source>
</evidence>
<sequence>MERLCCIDCFTYNSVKKYIIESGLGENYCDFCQKKSPYCIEPSELADMFHCLIDLYDDVNDFLPTSILEGYEGYTIVERLLQEWEPFTIDTFDAAEDLLSSIFGRPHIKYGGGIDTDSWVENKDEYWGISEEFNTKLTKEWEEFCDELIYKNRFFPSTCPNLKMLCSSNILNTCYPKGQKFYRARVCREPKKIEPKKMGAPPINCSKNGRANPKGIPYLYLASDLYTAIYEIHPNINSFITIGVFKAIDELSIFDLTSPRIEDPLVHGYDLANIIQNLAFFRMLGDQLSIPIDKENTDLQYIPSQYLCEFIKNEGYDGIAYKSSIGKGHNVALFQNTKTKCTRSYLYKIDANPEKINKY</sequence>
<dbReference type="Pfam" id="PF08808">
    <property type="entry name" value="RES"/>
    <property type="match status" value="1"/>
</dbReference>
<protein>
    <submittedName>
        <fullName evidence="2">RES domain-containing protein</fullName>
    </submittedName>
</protein>
<keyword evidence="3" id="KW-1185">Reference proteome</keyword>
<reference evidence="2 3" key="1">
    <citation type="journal article" date="2013" name="Genome Announc.">
        <title>Draft Genome Sequence of Desulfotignum phosphitoxidans DSM 13687 Strain FiPS-3.</title>
        <authorList>
            <person name="Poehlein A."/>
            <person name="Daniel R."/>
            <person name="Simeonova D.D."/>
        </authorList>
    </citation>
    <scope>NUCLEOTIDE SEQUENCE [LARGE SCALE GENOMIC DNA]</scope>
    <source>
        <strain evidence="2 3">DSM 13687</strain>
    </source>
</reference>
<dbReference type="Proteomes" id="UP000014216">
    <property type="component" value="Unassembled WGS sequence"/>
</dbReference>
<feature type="domain" description="RES" evidence="1">
    <location>
        <begin position="194"/>
        <end position="345"/>
    </location>
</feature>
<dbReference type="AlphaFoldDB" id="S0G4F4"/>
<evidence type="ECO:0000313" key="3">
    <source>
        <dbReference type="Proteomes" id="UP000014216"/>
    </source>
</evidence>